<proteinExistence type="predicted"/>
<keyword evidence="1" id="KW-0812">Transmembrane</keyword>
<evidence type="ECO:0000256" key="1">
    <source>
        <dbReference type="SAM" id="Phobius"/>
    </source>
</evidence>
<feature type="transmembrane region" description="Helical" evidence="1">
    <location>
        <begin position="132"/>
        <end position="152"/>
    </location>
</feature>
<evidence type="ECO:0000313" key="3">
    <source>
        <dbReference type="Proteomes" id="UP001161247"/>
    </source>
</evidence>
<gene>
    <name evidence="2" type="ORF">OLC1_LOCUS12344</name>
</gene>
<protein>
    <submittedName>
        <fullName evidence="2">OLC1v1001562C1</fullName>
    </submittedName>
</protein>
<keyword evidence="1" id="KW-1133">Transmembrane helix</keyword>
<evidence type="ECO:0000313" key="2">
    <source>
        <dbReference type="EMBL" id="CAI9103121.1"/>
    </source>
</evidence>
<keyword evidence="3" id="KW-1185">Reference proteome</keyword>
<dbReference type="EMBL" id="OX459121">
    <property type="protein sequence ID" value="CAI9103121.1"/>
    <property type="molecule type" value="Genomic_DNA"/>
</dbReference>
<name>A0AAV1D5G3_OLDCO</name>
<keyword evidence="1" id="KW-0472">Membrane</keyword>
<dbReference type="Proteomes" id="UP001161247">
    <property type="component" value="Chromosome 4"/>
</dbReference>
<reference evidence="2" key="1">
    <citation type="submission" date="2023-03" db="EMBL/GenBank/DDBJ databases">
        <authorList>
            <person name="Julca I."/>
        </authorList>
    </citation>
    <scope>NUCLEOTIDE SEQUENCE</scope>
</reference>
<sequence length="226" mass="24325">MFTEEYESMTPHRDSRLRSISVLGASVHPQTPPALPARPAPHPNLAVVTPFQRLRITRCSSIPLPAASVHPPAPPVPPAPLAPAPAAFVYPQASLSPAPAPPPPPAPAAIGNGGRRVIINISIPKDDLFVRVTFYLGLTVTFVGSVYSVFILSRQANMSRITAERAAYEHRQWIEPLPVLLEPVPSPFFCWASFAFPSGLHDFPSGLPNFPSGHPLPDFDVAGFDP</sequence>
<accession>A0AAV1D5G3</accession>
<organism evidence="2 3">
    <name type="scientific">Oldenlandia corymbosa var. corymbosa</name>
    <dbReference type="NCBI Taxonomy" id="529605"/>
    <lineage>
        <taxon>Eukaryota</taxon>
        <taxon>Viridiplantae</taxon>
        <taxon>Streptophyta</taxon>
        <taxon>Embryophyta</taxon>
        <taxon>Tracheophyta</taxon>
        <taxon>Spermatophyta</taxon>
        <taxon>Magnoliopsida</taxon>
        <taxon>eudicotyledons</taxon>
        <taxon>Gunneridae</taxon>
        <taxon>Pentapetalae</taxon>
        <taxon>asterids</taxon>
        <taxon>lamiids</taxon>
        <taxon>Gentianales</taxon>
        <taxon>Rubiaceae</taxon>
        <taxon>Rubioideae</taxon>
        <taxon>Spermacoceae</taxon>
        <taxon>Hedyotis-Oldenlandia complex</taxon>
        <taxon>Oldenlandia</taxon>
    </lineage>
</organism>
<dbReference type="AlphaFoldDB" id="A0AAV1D5G3"/>